<dbReference type="KEGG" id="hhk:HH1059_00430"/>
<organism evidence="6 7">
    <name type="scientific">Halorhodospira halochloris</name>
    <name type="common">Ectothiorhodospira halochloris</name>
    <dbReference type="NCBI Taxonomy" id="1052"/>
    <lineage>
        <taxon>Bacteria</taxon>
        <taxon>Pseudomonadati</taxon>
        <taxon>Pseudomonadota</taxon>
        <taxon>Gammaproteobacteria</taxon>
        <taxon>Chromatiales</taxon>
        <taxon>Ectothiorhodospiraceae</taxon>
        <taxon>Halorhodospira</taxon>
    </lineage>
</organism>
<sequence length="232" mass="26962">MTQSERLRHLEETSSASKGGLIEHMRNSSVQENHDLKRELRRNLRAQRRNIGLARRRKAEYTILKRTLTLLKRRRARSVACYLDSDGEVPTQKLITQITLQGMDVYLPVLQHKSKRLCFRRYTYATPMRPNRYGILEPIPDQSPAIGANRLDAVLLPVVGFDRQGSRLGMGGGFYDTTLKFLQHRDWHPLITIGLAFELQLVDYIPTDRWDISLDRVVTERSVYQGRVKQVY</sequence>
<dbReference type="EC" id="6.3.3.2" evidence="4"/>
<dbReference type="EMBL" id="AP017372">
    <property type="protein sequence ID" value="BAU56712.1"/>
    <property type="molecule type" value="Genomic_DNA"/>
</dbReference>
<dbReference type="PANTHER" id="PTHR23407:SF1">
    <property type="entry name" value="5-FORMYLTETRAHYDROFOLATE CYCLO-LIGASE"/>
    <property type="match status" value="1"/>
</dbReference>
<dbReference type="GO" id="GO:0009396">
    <property type="term" value="P:folic acid-containing compound biosynthetic process"/>
    <property type="evidence" value="ECO:0007669"/>
    <property type="project" value="TreeGrafter"/>
</dbReference>
<dbReference type="GO" id="GO:0035999">
    <property type="term" value="P:tetrahydrofolate interconversion"/>
    <property type="evidence" value="ECO:0007669"/>
    <property type="project" value="TreeGrafter"/>
</dbReference>
<dbReference type="Proteomes" id="UP000218890">
    <property type="component" value="Chromosome"/>
</dbReference>
<accession>A0A110B4K5</accession>
<comment type="similarity">
    <text evidence="1 4">Belongs to the 5-formyltetrahydrofolate cyclo-ligase family.</text>
</comment>
<evidence type="ECO:0000256" key="1">
    <source>
        <dbReference type="ARBA" id="ARBA00010638"/>
    </source>
</evidence>
<comment type="cofactor">
    <cofactor evidence="4">
        <name>Mg(2+)</name>
        <dbReference type="ChEBI" id="CHEBI:18420"/>
    </cofactor>
</comment>
<feature type="compositionally biased region" description="Basic and acidic residues" evidence="5">
    <location>
        <begin position="1"/>
        <end position="12"/>
    </location>
</feature>
<dbReference type="GO" id="GO:0030272">
    <property type="term" value="F:5-formyltetrahydrofolate cyclo-ligase activity"/>
    <property type="evidence" value="ECO:0007669"/>
    <property type="project" value="UniProtKB-EC"/>
</dbReference>
<dbReference type="RefSeq" id="WP_096406927.1">
    <property type="nucleotide sequence ID" value="NZ_NRRM01000001.1"/>
</dbReference>
<dbReference type="SUPFAM" id="SSF100950">
    <property type="entry name" value="NagB/RpiA/CoA transferase-like"/>
    <property type="match status" value="1"/>
</dbReference>
<keyword evidence="3 4" id="KW-0067">ATP-binding</keyword>
<dbReference type="InterPro" id="IPR024185">
    <property type="entry name" value="FTHF_cligase-like_sf"/>
</dbReference>
<keyword evidence="7" id="KW-1185">Reference proteome</keyword>
<dbReference type="Pfam" id="PF01812">
    <property type="entry name" value="5-FTHF_cyc-lig"/>
    <property type="match status" value="1"/>
</dbReference>
<evidence type="ECO:0000256" key="5">
    <source>
        <dbReference type="SAM" id="MobiDB-lite"/>
    </source>
</evidence>
<dbReference type="AlphaFoldDB" id="A0A110B4K5"/>
<evidence type="ECO:0000313" key="7">
    <source>
        <dbReference type="Proteomes" id="UP000218890"/>
    </source>
</evidence>
<proteinExistence type="inferred from homology"/>
<comment type="catalytic activity">
    <reaction evidence="4">
        <text>(6S)-5-formyl-5,6,7,8-tetrahydrofolate + ATP = (6R)-5,10-methenyltetrahydrofolate + ADP + phosphate</text>
        <dbReference type="Rhea" id="RHEA:10488"/>
        <dbReference type="ChEBI" id="CHEBI:30616"/>
        <dbReference type="ChEBI" id="CHEBI:43474"/>
        <dbReference type="ChEBI" id="CHEBI:57455"/>
        <dbReference type="ChEBI" id="CHEBI:57457"/>
        <dbReference type="ChEBI" id="CHEBI:456216"/>
        <dbReference type="EC" id="6.3.3.2"/>
    </reaction>
</comment>
<evidence type="ECO:0000256" key="2">
    <source>
        <dbReference type="ARBA" id="ARBA00022741"/>
    </source>
</evidence>
<dbReference type="InterPro" id="IPR037171">
    <property type="entry name" value="NagB/RpiA_transferase-like"/>
</dbReference>
<evidence type="ECO:0000256" key="3">
    <source>
        <dbReference type="ARBA" id="ARBA00022840"/>
    </source>
</evidence>
<dbReference type="InterPro" id="IPR002698">
    <property type="entry name" value="FTHF_cligase"/>
</dbReference>
<dbReference type="GO" id="GO:0046872">
    <property type="term" value="F:metal ion binding"/>
    <property type="evidence" value="ECO:0007669"/>
    <property type="project" value="UniProtKB-KW"/>
</dbReference>
<name>A0A110B4K5_HALHR</name>
<feature type="compositionally biased region" description="Basic and acidic residues" evidence="5">
    <location>
        <begin position="21"/>
        <end position="36"/>
    </location>
</feature>
<dbReference type="OrthoDB" id="9801938at2"/>
<dbReference type="NCBIfam" id="TIGR02727">
    <property type="entry name" value="MTHFS_bact"/>
    <property type="match status" value="1"/>
</dbReference>
<dbReference type="GO" id="GO:0005524">
    <property type="term" value="F:ATP binding"/>
    <property type="evidence" value="ECO:0007669"/>
    <property type="project" value="UniProtKB-KW"/>
</dbReference>
<keyword evidence="2 4" id="KW-0547">Nucleotide-binding</keyword>
<evidence type="ECO:0000256" key="4">
    <source>
        <dbReference type="RuleBase" id="RU361279"/>
    </source>
</evidence>
<dbReference type="Gene3D" id="3.40.50.10420">
    <property type="entry name" value="NagB/RpiA/CoA transferase-like"/>
    <property type="match status" value="1"/>
</dbReference>
<keyword evidence="4" id="KW-0460">Magnesium</keyword>
<feature type="region of interest" description="Disordered" evidence="5">
    <location>
        <begin position="1"/>
        <end position="36"/>
    </location>
</feature>
<protein>
    <recommendedName>
        <fullName evidence="4">5-formyltetrahydrofolate cyclo-ligase</fullName>
        <ecNumber evidence="4">6.3.3.2</ecNumber>
    </recommendedName>
</protein>
<reference evidence="6" key="1">
    <citation type="submission" date="2016-02" db="EMBL/GenBank/DDBJ databases">
        <title>Halorhodospira halochloris DSM-1059 complete genome, version 2.</title>
        <authorList>
            <person name="Tsukatani Y."/>
        </authorList>
    </citation>
    <scope>NUCLEOTIDE SEQUENCE</scope>
    <source>
        <strain evidence="6">DSM 1059</strain>
    </source>
</reference>
<gene>
    <name evidence="6" type="ORF">HH1059_00430</name>
</gene>
<evidence type="ECO:0000313" key="6">
    <source>
        <dbReference type="EMBL" id="BAU56712.1"/>
    </source>
</evidence>
<keyword evidence="4" id="KW-0479">Metal-binding</keyword>
<dbReference type="PANTHER" id="PTHR23407">
    <property type="entry name" value="ATPASE INHIBITOR/5-FORMYLTETRAHYDROFOLATE CYCLO-LIGASE"/>
    <property type="match status" value="1"/>
</dbReference>